<dbReference type="Gene3D" id="3.40.50.720">
    <property type="entry name" value="NAD(P)-binding Rossmann-like Domain"/>
    <property type="match status" value="1"/>
</dbReference>
<evidence type="ECO:0000256" key="1">
    <source>
        <dbReference type="ARBA" id="ARBA00006484"/>
    </source>
</evidence>
<evidence type="ECO:0000256" key="2">
    <source>
        <dbReference type="ARBA" id="ARBA00023002"/>
    </source>
</evidence>
<dbReference type="PANTHER" id="PTHR43477">
    <property type="entry name" value="DIHYDROANTICAPSIN 7-DEHYDROGENASE"/>
    <property type="match status" value="1"/>
</dbReference>
<keyword evidence="4" id="KW-1185">Reference proteome</keyword>
<dbReference type="CDD" id="cd05233">
    <property type="entry name" value="SDR_c"/>
    <property type="match status" value="1"/>
</dbReference>
<protein>
    <submittedName>
        <fullName evidence="3">Short-chain dehydrogenase</fullName>
    </submittedName>
</protein>
<dbReference type="GO" id="GO:0016491">
    <property type="term" value="F:oxidoreductase activity"/>
    <property type="evidence" value="ECO:0007669"/>
    <property type="project" value="UniProtKB-KW"/>
</dbReference>
<dbReference type="AlphaFoldDB" id="A0A1I2J3J0"/>
<evidence type="ECO:0000313" key="3">
    <source>
        <dbReference type="EMBL" id="SFF47291.1"/>
    </source>
</evidence>
<dbReference type="RefSeq" id="WP_093715730.1">
    <property type="nucleotide sequence ID" value="NZ_FONG01000015.1"/>
</dbReference>
<dbReference type="PRINTS" id="PR00081">
    <property type="entry name" value="GDHRDH"/>
</dbReference>
<sequence>MREAVIVGGTSGVGRALAAHYVGRGRSVVVTGRDRERAELTAADLTAASGGSGSARGLALDLSRPHDLAAALADIGEVDRLVLAAIERDRNTVADYDVDRAVRLATLKLVGYTEVVHALAPRLTDDGSVLLFGGVARERPYPGSTTVSAVNGGVTGLTATLAVELAPVRVNALHPGLIVDTPYWSGQDAVIEAQVARTLTRRGVTTDAVVDAAVLLLENPGIDNVNLTVDGGWI</sequence>
<accession>A0A1I2J3J0</accession>
<dbReference type="InterPro" id="IPR036291">
    <property type="entry name" value="NAD(P)-bd_dom_sf"/>
</dbReference>
<comment type="similarity">
    <text evidence="1">Belongs to the short-chain dehydrogenases/reductases (SDR) family.</text>
</comment>
<evidence type="ECO:0000313" key="4">
    <source>
        <dbReference type="Proteomes" id="UP000199323"/>
    </source>
</evidence>
<proteinExistence type="inferred from homology"/>
<keyword evidence="2" id="KW-0560">Oxidoreductase</keyword>
<organism evidence="3 4">
    <name type="scientific">Actinacidiphila alni</name>
    <dbReference type="NCBI Taxonomy" id="380248"/>
    <lineage>
        <taxon>Bacteria</taxon>
        <taxon>Bacillati</taxon>
        <taxon>Actinomycetota</taxon>
        <taxon>Actinomycetes</taxon>
        <taxon>Kitasatosporales</taxon>
        <taxon>Streptomycetaceae</taxon>
        <taxon>Actinacidiphila</taxon>
    </lineage>
</organism>
<dbReference type="EMBL" id="FONG01000015">
    <property type="protein sequence ID" value="SFF47291.1"/>
    <property type="molecule type" value="Genomic_DNA"/>
</dbReference>
<dbReference type="Proteomes" id="UP000199323">
    <property type="component" value="Unassembled WGS sequence"/>
</dbReference>
<dbReference type="STRING" id="380248.SAMN05216251_115107"/>
<reference evidence="3 4" key="1">
    <citation type="submission" date="2016-10" db="EMBL/GenBank/DDBJ databases">
        <authorList>
            <person name="de Groot N.N."/>
        </authorList>
    </citation>
    <scope>NUCLEOTIDE SEQUENCE [LARGE SCALE GENOMIC DNA]</scope>
    <source>
        <strain evidence="3 4">CGMCC 4.3510</strain>
    </source>
</reference>
<gene>
    <name evidence="3" type="ORF">SAMN05216251_115107</name>
</gene>
<dbReference type="InterPro" id="IPR051122">
    <property type="entry name" value="SDR_DHRS6-like"/>
</dbReference>
<dbReference type="InterPro" id="IPR002347">
    <property type="entry name" value="SDR_fam"/>
</dbReference>
<dbReference type="PANTHER" id="PTHR43477:SF1">
    <property type="entry name" value="DIHYDROANTICAPSIN 7-DEHYDROGENASE"/>
    <property type="match status" value="1"/>
</dbReference>
<dbReference type="OrthoDB" id="9806974at2"/>
<dbReference type="SUPFAM" id="SSF51735">
    <property type="entry name" value="NAD(P)-binding Rossmann-fold domains"/>
    <property type="match status" value="1"/>
</dbReference>
<dbReference type="Pfam" id="PF13561">
    <property type="entry name" value="adh_short_C2"/>
    <property type="match status" value="1"/>
</dbReference>
<name>A0A1I2J3J0_9ACTN</name>